<dbReference type="RefSeq" id="WP_262426709.1">
    <property type="nucleotide sequence ID" value="NZ_JACRTJ010000004.1"/>
</dbReference>
<dbReference type="Proteomes" id="UP000647491">
    <property type="component" value="Unassembled WGS sequence"/>
</dbReference>
<feature type="chain" id="PRO_5047170003" evidence="3">
    <location>
        <begin position="34"/>
        <end position="421"/>
    </location>
</feature>
<reference evidence="4 5" key="1">
    <citation type="submission" date="2020-08" db="EMBL/GenBank/DDBJ databases">
        <title>Genome public.</title>
        <authorList>
            <person name="Liu C."/>
            <person name="Sun Q."/>
        </authorList>
    </citation>
    <scope>NUCLEOTIDE SEQUENCE [LARGE SCALE GENOMIC DNA]</scope>
    <source>
        <strain evidence="4 5">BX10</strain>
    </source>
</reference>
<evidence type="ECO:0000313" key="4">
    <source>
        <dbReference type="EMBL" id="MBC8597849.1"/>
    </source>
</evidence>
<evidence type="ECO:0000313" key="5">
    <source>
        <dbReference type="Proteomes" id="UP000647491"/>
    </source>
</evidence>
<dbReference type="SUPFAM" id="SSF69360">
    <property type="entry name" value="Cell wall binding repeat"/>
    <property type="match status" value="1"/>
</dbReference>
<feature type="signal peptide" evidence="3">
    <location>
        <begin position="1"/>
        <end position="33"/>
    </location>
</feature>
<dbReference type="Gene3D" id="2.10.270.10">
    <property type="entry name" value="Cholin Binding"/>
    <property type="match status" value="2"/>
</dbReference>
<protein>
    <submittedName>
        <fullName evidence="4">N-acetylmuramoyl-L-alanine amidase family protein</fullName>
    </submittedName>
</protein>
<comment type="caution">
    <text evidence="4">The sequence shown here is derived from an EMBL/GenBank/DDBJ whole genome shotgun (WGS) entry which is preliminary data.</text>
</comment>
<dbReference type="EMBL" id="JACRTJ010000004">
    <property type="protein sequence ID" value="MBC8597849.1"/>
    <property type="molecule type" value="Genomic_DNA"/>
</dbReference>
<feature type="repeat" description="Cell wall-binding" evidence="2">
    <location>
        <begin position="382"/>
        <end position="401"/>
    </location>
</feature>
<keyword evidence="3" id="KW-0732">Signal</keyword>
<proteinExistence type="predicted"/>
<evidence type="ECO:0000256" key="3">
    <source>
        <dbReference type="SAM" id="SignalP"/>
    </source>
</evidence>
<dbReference type="Pfam" id="PF19127">
    <property type="entry name" value="Choline_bind_3"/>
    <property type="match status" value="1"/>
</dbReference>
<organism evidence="4 5">
    <name type="scientific">Enterocloster hominis</name>
    <name type="common">ex Liu et al. 2021</name>
    <dbReference type="NCBI Taxonomy" id="2763663"/>
    <lineage>
        <taxon>Bacteria</taxon>
        <taxon>Bacillati</taxon>
        <taxon>Bacillota</taxon>
        <taxon>Clostridia</taxon>
        <taxon>Lachnospirales</taxon>
        <taxon>Lachnospiraceae</taxon>
        <taxon>Enterocloster</taxon>
    </lineage>
</organism>
<accession>A0ABR7NPK4</accession>
<dbReference type="PROSITE" id="PS51170">
    <property type="entry name" value="CW"/>
    <property type="match status" value="1"/>
</dbReference>
<keyword evidence="1" id="KW-0677">Repeat</keyword>
<dbReference type="InterPro" id="IPR018337">
    <property type="entry name" value="Cell_wall/Cho-bd_repeat"/>
</dbReference>
<evidence type="ECO:0000256" key="2">
    <source>
        <dbReference type="PROSITE-ProRule" id="PRU00591"/>
    </source>
</evidence>
<sequence>MKQTLKNMRIRKWMGVLFAAVLMTALGAQTALASTDYVKSISITLDVAPVPGEDLPALHYGYTGDTGYEVKIPSNERYEIVSAEWGSKVDEARLGGTYTIKITLETLNDYRFSSSYSSSKVTVRGGDFVSAKRQGSGKLLVTVKTDPAKGDLEEPEEAYWSSGKYTSSKFGYADWEKVEDAAYDVYLYRGSKTIKKVTDLHTSSYNFYPYMTSEGTYTFRVRAVPADSSVSKYAKKSDWVTSNELYVDEDEVSDGSGQDKDDKNDWEDWYDRDGWDNVGNQVGWIERSGRWRFRYPDGTYVRDSWGKISGVWYLFDGNGDMLTGWQLRSGIYYYMDTSGAMRTGWLLDKNVWYFLKDDGAMAVGWIQLGDKAYYLNGSGAMVTGWQTIDDQIYYFYPDGHKAVNEVIDGFYVDMNGVWKRP</sequence>
<name>A0ABR7NPK4_9FIRM</name>
<keyword evidence="5" id="KW-1185">Reference proteome</keyword>
<evidence type="ECO:0000256" key="1">
    <source>
        <dbReference type="ARBA" id="ARBA00022737"/>
    </source>
</evidence>
<gene>
    <name evidence="4" type="ORF">H8708_01140</name>
</gene>
<dbReference type="Pfam" id="PF01473">
    <property type="entry name" value="Choline_bind_1"/>
    <property type="match status" value="3"/>
</dbReference>